<dbReference type="Gene3D" id="3.10.20.80">
    <property type="entry name" value="Translation initiation factor 3 (IF-3), N-terminal domain"/>
    <property type="match status" value="1"/>
</dbReference>
<keyword evidence="3 5" id="KW-0648">Protein biosynthesis</keyword>
<comment type="similarity">
    <text evidence="1 5">Belongs to the IF-3 family.</text>
</comment>
<dbReference type="InterPro" id="IPR036788">
    <property type="entry name" value="T_IF-3_C_sf"/>
</dbReference>
<evidence type="ECO:0000256" key="3">
    <source>
        <dbReference type="ARBA" id="ARBA00022917"/>
    </source>
</evidence>
<evidence type="ECO:0000313" key="8">
    <source>
        <dbReference type="EMBL" id="OGN12427.1"/>
    </source>
</evidence>
<dbReference type="AlphaFoldDB" id="A0A1F8FH07"/>
<dbReference type="InterPro" id="IPR019814">
    <property type="entry name" value="Translation_initiation_fac_3_N"/>
</dbReference>
<dbReference type="PROSITE" id="PS00938">
    <property type="entry name" value="IF3"/>
    <property type="match status" value="1"/>
</dbReference>
<dbReference type="InterPro" id="IPR036787">
    <property type="entry name" value="T_IF-3_N_sf"/>
</dbReference>
<evidence type="ECO:0000259" key="6">
    <source>
        <dbReference type="Pfam" id="PF00707"/>
    </source>
</evidence>
<organism evidence="8 9">
    <name type="scientific">Candidatus Yanofskybacteria bacterium RIFCSPHIGHO2_02_FULL_43_15c</name>
    <dbReference type="NCBI Taxonomy" id="1802679"/>
    <lineage>
        <taxon>Bacteria</taxon>
        <taxon>Candidatus Yanofskyibacteriota</taxon>
    </lineage>
</organism>
<feature type="domain" description="Translation initiation factor 3 C-terminal" evidence="6">
    <location>
        <begin position="95"/>
        <end position="166"/>
    </location>
</feature>
<dbReference type="NCBIfam" id="TIGR00168">
    <property type="entry name" value="infC"/>
    <property type="match status" value="1"/>
</dbReference>
<dbReference type="Gene3D" id="3.30.110.10">
    <property type="entry name" value="Translation initiation factor 3 (IF-3), C-terminal domain"/>
    <property type="match status" value="1"/>
</dbReference>
<comment type="subunit">
    <text evidence="5">Monomer.</text>
</comment>
<dbReference type="InterPro" id="IPR001288">
    <property type="entry name" value="Translation_initiation_fac_3"/>
</dbReference>
<dbReference type="GO" id="GO:0005737">
    <property type="term" value="C:cytoplasm"/>
    <property type="evidence" value="ECO:0007669"/>
    <property type="project" value="UniProtKB-SubCell"/>
</dbReference>
<feature type="domain" description="Translation initiation factor 3 N-terminal" evidence="7">
    <location>
        <begin position="19"/>
        <end position="86"/>
    </location>
</feature>
<keyword evidence="2 5" id="KW-0396">Initiation factor</keyword>
<evidence type="ECO:0000259" key="7">
    <source>
        <dbReference type="Pfam" id="PF05198"/>
    </source>
</evidence>
<dbReference type="GO" id="GO:0032790">
    <property type="term" value="P:ribosome disassembly"/>
    <property type="evidence" value="ECO:0007669"/>
    <property type="project" value="TreeGrafter"/>
</dbReference>
<sequence length="180" mass="20399">MRKGFWQKKPEVKKKPRANLLIKAPQLRVIDEKGEQLGIMDTSTALKLANEKGLDLIEVSPNANPPVAKIVDFGKYLYQQEKSGKKKQKKSAHQETKTVRIGLKTGEHDLQVKSALVDKFLGKNNKVRIEIFLRGREKAFRPLAKEKLGTFMSYISFPHLVEEIVKSTPTGFSTMIRPAK</sequence>
<name>A0A1F8FH07_9BACT</name>
<dbReference type="SUPFAM" id="SSF55200">
    <property type="entry name" value="Translation initiation factor IF3, C-terminal domain"/>
    <property type="match status" value="1"/>
</dbReference>
<evidence type="ECO:0000256" key="2">
    <source>
        <dbReference type="ARBA" id="ARBA00022540"/>
    </source>
</evidence>
<reference evidence="8 9" key="1">
    <citation type="journal article" date="2016" name="Nat. Commun.">
        <title>Thousands of microbial genomes shed light on interconnected biogeochemical processes in an aquifer system.</title>
        <authorList>
            <person name="Anantharaman K."/>
            <person name="Brown C.T."/>
            <person name="Hug L.A."/>
            <person name="Sharon I."/>
            <person name="Castelle C.J."/>
            <person name="Probst A.J."/>
            <person name="Thomas B.C."/>
            <person name="Singh A."/>
            <person name="Wilkins M.J."/>
            <person name="Karaoz U."/>
            <person name="Brodie E.L."/>
            <person name="Williams K.H."/>
            <person name="Hubbard S.S."/>
            <person name="Banfield J.F."/>
        </authorList>
    </citation>
    <scope>NUCLEOTIDE SEQUENCE [LARGE SCALE GENOMIC DNA]</scope>
</reference>
<dbReference type="GO" id="GO:0003743">
    <property type="term" value="F:translation initiation factor activity"/>
    <property type="evidence" value="ECO:0007669"/>
    <property type="project" value="UniProtKB-UniRule"/>
</dbReference>
<accession>A0A1F8FH07</accession>
<evidence type="ECO:0000256" key="4">
    <source>
        <dbReference type="NCBIfam" id="TIGR00168"/>
    </source>
</evidence>
<gene>
    <name evidence="8" type="ORF">A3C71_00580</name>
</gene>
<evidence type="ECO:0000313" key="9">
    <source>
        <dbReference type="Proteomes" id="UP000178197"/>
    </source>
</evidence>
<dbReference type="GO" id="GO:0043022">
    <property type="term" value="F:ribosome binding"/>
    <property type="evidence" value="ECO:0007669"/>
    <property type="project" value="TreeGrafter"/>
</dbReference>
<dbReference type="PANTHER" id="PTHR10938">
    <property type="entry name" value="TRANSLATION INITIATION FACTOR IF-3"/>
    <property type="match status" value="1"/>
</dbReference>
<comment type="caution">
    <text evidence="8">The sequence shown here is derived from an EMBL/GenBank/DDBJ whole genome shotgun (WGS) entry which is preliminary data.</text>
</comment>
<dbReference type="Proteomes" id="UP000178197">
    <property type="component" value="Unassembled WGS sequence"/>
</dbReference>
<comment type="function">
    <text evidence="5">IF-3 binds to the 30S ribosomal subunit and shifts the equilibrium between 70S ribosomes and their 50S and 30S subunits in favor of the free subunits, thus enhancing the availability of 30S subunits on which protein synthesis initiation begins.</text>
</comment>
<evidence type="ECO:0000256" key="5">
    <source>
        <dbReference type="RuleBase" id="RU000646"/>
    </source>
</evidence>
<dbReference type="PANTHER" id="PTHR10938:SF0">
    <property type="entry name" value="TRANSLATION INITIATION FACTOR IF-3, MITOCHONDRIAL"/>
    <property type="match status" value="1"/>
</dbReference>
<dbReference type="Pfam" id="PF05198">
    <property type="entry name" value="IF3_N"/>
    <property type="match status" value="1"/>
</dbReference>
<comment type="subcellular location">
    <subcellularLocation>
        <location evidence="5">Cytoplasm</location>
    </subcellularLocation>
</comment>
<proteinExistence type="inferred from homology"/>
<dbReference type="InterPro" id="IPR019813">
    <property type="entry name" value="Translation_initiation_fac3_CS"/>
</dbReference>
<dbReference type="SUPFAM" id="SSF54364">
    <property type="entry name" value="Translation initiation factor IF3, N-terminal domain"/>
    <property type="match status" value="1"/>
</dbReference>
<dbReference type="Pfam" id="PF00707">
    <property type="entry name" value="IF3_C"/>
    <property type="match status" value="1"/>
</dbReference>
<dbReference type="EMBL" id="MGJT01000018">
    <property type="protein sequence ID" value="OGN12427.1"/>
    <property type="molecule type" value="Genomic_DNA"/>
</dbReference>
<evidence type="ECO:0000256" key="1">
    <source>
        <dbReference type="ARBA" id="ARBA00005439"/>
    </source>
</evidence>
<dbReference type="InterPro" id="IPR019815">
    <property type="entry name" value="Translation_initiation_fac_3_C"/>
</dbReference>
<protein>
    <recommendedName>
        <fullName evidence="4 5">Translation initiation factor IF-3</fullName>
    </recommendedName>
</protein>